<feature type="region of interest" description="Disordered" evidence="1">
    <location>
        <begin position="1"/>
        <end position="22"/>
    </location>
</feature>
<evidence type="ECO:0000313" key="3">
    <source>
        <dbReference type="Proteomes" id="UP000001075"/>
    </source>
</evidence>
<dbReference type="Proteomes" id="UP000001075">
    <property type="component" value="Unassembled WGS sequence"/>
</dbReference>
<accession>G3GW19</accession>
<dbReference type="AlphaFoldDB" id="G3GW19"/>
<name>G3GW19_CRIGR</name>
<protein>
    <submittedName>
        <fullName evidence="2">Uncharacterized protein</fullName>
    </submittedName>
</protein>
<organism evidence="2 3">
    <name type="scientific">Cricetulus griseus</name>
    <name type="common">Chinese hamster</name>
    <name type="synonym">Cricetulus barabensis griseus</name>
    <dbReference type="NCBI Taxonomy" id="10029"/>
    <lineage>
        <taxon>Eukaryota</taxon>
        <taxon>Metazoa</taxon>
        <taxon>Chordata</taxon>
        <taxon>Craniata</taxon>
        <taxon>Vertebrata</taxon>
        <taxon>Euteleostomi</taxon>
        <taxon>Mammalia</taxon>
        <taxon>Eutheria</taxon>
        <taxon>Euarchontoglires</taxon>
        <taxon>Glires</taxon>
        <taxon>Rodentia</taxon>
        <taxon>Myomorpha</taxon>
        <taxon>Muroidea</taxon>
        <taxon>Cricetidae</taxon>
        <taxon>Cricetinae</taxon>
        <taxon>Cricetulus</taxon>
    </lineage>
</organism>
<gene>
    <name evidence="2" type="ORF">I79_001930</name>
</gene>
<evidence type="ECO:0000256" key="1">
    <source>
        <dbReference type="SAM" id="MobiDB-lite"/>
    </source>
</evidence>
<dbReference type="EMBL" id="JH000046">
    <property type="protein sequence ID" value="EGW00976.1"/>
    <property type="molecule type" value="Genomic_DNA"/>
</dbReference>
<evidence type="ECO:0000313" key="2">
    <source>
        <dbReference type="EMBL" id="EGW00976.1"/>
    </source>
</evidence>
<dbReference type="InParanoid" id="G3GW19"/>
<reference evidence="3" key="1">
    <citation type="journal article" date="2011" name="Nat. Biotechnol.">
        <title>The genomic sequence of the Chinese hamster ovary (CHO)-K1 cell line.</title>
        <authorList>
            <person name="Xu X."/>
            <person name="Nagarajan H."/>
            <person name="Lewis N.E."/>
            <person name="Pan S."/>
            <person name="Cai Z."/>
            <person name="Liu X."/>
            <person name="Chen W."/>
            <person name="Xie M."/>
            <person name="Wang W."/>
            <person name="Hammond S."/>
            <person name="Andersen M.R."/>
            <person name="Neff N."/>
            <person name="Passarelli B."/>
            <person name="Koh W."/>
            <person name="Fan H.C."/>
            <person name="Wang J."/>
            <person name="Gui Y."/>
            <person name="Lee K.H."/>
            <person name="Betenbaugh M.J."/>
            <person name="Quake S.R."/>
            <person name="Famili I."/>
            <person name="Palsson B.O."/>
            <person name="Wang J."/>
        </authorList>
    </citation>
    <scope>NUCLEOTIDE SEQUENCE [LARGE SCALE GENOMIC DNA]</scope>
    <source>
        <strain evidence="3">CHO K1 cell line</strain>
    </source>
</reference>
<feature type="compositionally biased region" description="Polar residues" evidence="1">
    <location>
        <begin position="1"/>
        <end position="15"/>
    </location>
</feature>
<proteinExistence type="predicted"/>
<sequence>MSQQQNIKSNQQAKRTTVKKQDSSFHALLYELTLEGMTQPYCEFSQLKCSHQGNSLTHVTSY</sequence>